<gene>
    <name evidence="1" type="ORF">EXE25_06150</name>
</gene>
<sequence>MALSIPRLSFTPALFNMPMKFECATCHQNYLHPYSLDAHHYPACPNCQQAGLLQGLAETEDLIHHPIQFLSNYRRMLKSARDQSN</sequence>
<organism evidence="1 2">
    <name type="scientific">Acinetobacter bouvetii</name>
    <dbReference type="NCBI Taxonomy" id="202951"/>
    <lineage>
        <taxon>Bacteria</taxon>
        <taxon>Pseudomonadati</taxon>
        <taxon>Pseudomonadota</taxon>
        <taxon>Gammaproteobacteria</taxon>
        <taxon>Moraxellales</taxon>
        <taxon>Moraxellaceae</taxon>
        <taxon>Acinetobacter</taxon>
    </lineage>
</organism>
<evidence type="ECO:0000313" key="2">
    <source>
        <dbReference type="Proteomes" id="UP000293483"/>
    </source>
</evidence>
<dbReference type="Proteomes" id="UP000293483">
    <property type="component" value="Unassembled WGS sequence"/>
</dbReference>
<proteinExistence type="predicted"/>
<dbReference type="EMBL" id="SGSU01000005">
    <property type="protein sequence ID" value="RZG68024.1"/>
    <property type="molecule type" value="Genomic_DNA"/>
</dbReference>
<accession>A0A4Q7AXK5</accession>
<name>A0A4Q7AXK5_9GAMM</name>
<dbReference type="AlphaFoldDB" id="A0A4Q7AXK5"/>
<reference evidence="1 2" key="1">
    <citation type="submission" date="2019-02" db="EMBL/GenBank/DDBJ databases">
        <title>The Batch Genome Submission of Acinetobacter spp. strains.</title>
        <authorList>
            <person name="Qin J."/>
            <person name="Hu Y."/>
            <person name="Ye H."/>
            <person name="Wei L."/>
            <person name="Feng Y."/>
            <person name="Zong Z."/>
        </authorList>
    </citation>
    <scope>NUCLEOTIDE SEQUENCE [LARGE SCALE GENOMIC DNA]</scope>
    <source>
        <strain evidence="1 2">WCHABo060081</strain>
    </source>
</reference>
<protein>
    <submittedName>
        <fullName evidence="1">Uncharacterized protein</fullName>
    </submittedName>
</protein>
<evidence type="ECO:0000313" key="1">
    <source>
        <dbReference type="EMBL" id="RZG68024.1"/>
    </source>
</evidence>
<comment type="caution">
    <text evidence="1">The sequence shown here is derived from an EMBL/GenBank/DDBJ whole genome shotgun (WGS) entry which is preliminary data.</text>
</comment>